<proteinExistence type="predicted"/>
<dbReference type="PANTHER" id="PTHR38033:SF1">
    <property type="entry name" value="DOTU FAMILY TYPE IV_VI SECRETION SYSTEM PROTEIN"/>
    <property type="match status" value="1"/>
</dbReference>
<feature type="transmembrane region" description="Helical" evidence="2">
    <location>
        <begin position="244"/>
        <end position="264"/>
    </location>
</feature>
<evidence type="ECO:0000259" key="3">
    <source>
        <dbReference type="Pfam" id="PF09850"/>
    </source>
</evidence>
<evidence type="ECO:0000313" key="5">
    <source>
        <dbReference type="Proteomes" id="UP000198908"/>
    </source>
</evidence>
<dbReference type="Proteomes" id="UP000198908">
    <property type="component" value="Unassembled WGS sequence"/>
</dbReference>
<dbReference type="NCBIfam" id="NF038228">
    <property type="entry name" value="IcmH_DotU_IVB"/>
    <property type="match status" value="1"/>
</dbReference>
<gene>
    <name evidence="4" type="ORF">SAMN05421548_1062</name>
</gene>
<keyword evidence="2" id="KW-1133">Transmembrane helix</keyword>
<dbReference type="InterPro" id="IPR017732">
    <property type="entry name" value="T4/T6SS_DotU"/>
</dbReference>
<evidence type="ECO:0000313" key="4">
    <source>
        <dbReference type="EMBL" id="SDC34918.1"/>
    </source>
</evidence>
<dbReference type="Gene3D" id="1.25.40.590">
    <property type="entry name" value="Type IV / VI secretion system, DotU"/>
    <property type="match status" value="1"/>
</dbReference>
<dbReference type="PANTHER" id="PTHR38033">
    <property type="entry name" value="MEMBRANE PROTEIN-RELATED"/>
    <property type="match status" value="1"/>
</dbReference>
<dbReference type="OrthoDB" id="345640at2"/>
<name>A0A1G6KVU5_9BURK</name>
<organism evidence="4 5">
    <name type="scientific">Paraburkholderia lycopersici</name>
    <dbReference type="NCBI Taxonomy" id="416944"/>
    <lineage>
        <taxon>Bacteria</taxon>
        <taxon>Pseudomonadati</taxon>
        <taxon>Pseudomonadota</taxon>
        <taxon>Betaproteobacteria</taxon>
        <taxon>Burkholderiales</taxon>
        <taxon>Burkholderiaceae</taxon>
        <taxon>Paraburkholderia</taxon>
    </lineage>
</organism>
<dbReference type="EMBL" id="FMYQ01000006">
    <property type="protein sequence ID" value="SDC34918.1"/>
    <property type="molecule type" value="Genomic_DNA"/>
</dbReference>
<dbReference type="InterPro" id="IPR038522">
    <property type="entry name" value="T4/T6SS_DotU_sf"/>
</dbReference>
<evidence type="ECO:0000256" key="2">
    <source>
        <dbReference type="SAM" id="Phobius"/>
    </source>
</evidence>
<sequence>MNDVPHEPGAEPRKLPPPVRKVAPTSGEPVRPEPVFSVPPGEPLDAERLAKIRLDRNPLLEAARPLLWALADMPEKLDQLTGDLLRNVIATEILAFQRLCEPASIRRDHMLAARYCLCTALDEVAMRALSDHGGQNNAGTWAGNALATIFHDDTRGGDKMYLLTGRPMQDSHEHRNLLEVIYCILSFGFLGRCYVHGYDGHRCHEAVRQRIYNEIMARREPVPVALSRNVKRTVRPKRASFYDFPVWITVTLLSLVLLAIWGYYKYELVTRIEEIRKQIGDIARITPPPAPSVLHLKTLLQNEIAAGTVSVDEDTHHSAVTFRGDAMFPPGGASVQPSMGPLIAKIAGEIAKVPGKVSAGHAPFCRTTGHEVS</sequence>
<dbReference type="STRING" id="416944.SAMN05421548_1062"/>
<feature type="compositionally biased region" description="Basic and acidic residues" evidence="1">
    <location>
        <begin position="1"/>
        <end position="14"/>
    </location>
</feature>
<dbReference type="Pfam" id="PF09850">
    <property type="entry name" value="DotU"/>
    <property type="match status" value="1"/>
</dbReference>
<accession>A0A1G6KVU5</accession>
<dbReference type="NCBIfam" id="TIGR03349">
    <property type="entry name" value="IV_VI_DotU"/>
    <property type="match status" value="1"/>
</dbReference>
<protein>
    <submittedName>
        <fullName evidence="4">Type VI secretion system protein ImpK</fullName>
    </submittedName>
</protein>
<keyword evidence="2" id="KW-0812">Transmembrane</keyword>
<evidence type="ECO:0000256" key="1">
    <source>
        <dbReference type="SAM" id="MobiDB-lite"/>
    </source>
</evidence>
<keyword evidence="5" id="KW-1185">Reference proteome</keyword>
<dbReference type="AlphaFoldDB" id="A0A1G6KVU5"/>
<reference evidence="5" key="1">
    <citation type="submission" date="2016-09" db="EMBL/GenBank/DDBJ databases">
        <authorList>
            <person name="Varghese N."/>
            <person name="Submissions S."/>
        </authorList>
    </citation>
    <scope>NUCLEOTIDE SEQUENCE [LARGE SCALE GENOMIC DNA]</scope>
    <source>
        <strain evidence="5">TNe-862</strain>
    </source>
</reference>
<dbReference type="RefSeq" id="WP_091996333.1">
    <property type="nucleotide sequence ID" value="NZ_FMYQ01000006.1"/>
</dbReference>
<feature type="region of interest" description="Disordered" evidence="1">
    <location>
        <begin position="1"/>
        <end position="42"/>
    </location>
</feature>
<keyword evidence="2" id="KW-0472">Membrane</keyword>
<feature type="domain" description="Type IV / VI secretion system DotU" evidence="3">
    <location>
        <begin position="58"/>
        <end position="266"/>
    </location>
</feature>